<feature type="signal peptide" evidence="3">
    <location>
        <begin position="1"/>
        <end position="18"/>
    </location>
</feature>
<dbReference type="AlphaFoldDB" id="A0AAN8QEV5"/>
<keyword evidence="2" id="KW-0472">Membrane</keyword>
<feature type="region of interest" description="Disordered" evidence="1">
    <location>
        <begin position="553"/>
        <end position="577"/>
    </location>
</feature>
<feature type="chain" id="PRO_5042810476" evidence="3">
    <location>
        <begin position="19"/>
        <end position="715"/>
    </location>
</feature>
<keyword evidence="2" id="KW-0812">Transmembrane</keyword>
<feature type="compositionally biased region" description="Basic and acidic residues" evidence="1">
    <location>
        <begin position="660"/>
        <end position="671"/>
    </location>
</feature>
<evidence type="ECO:0000313" key="5">
    <source>
        <dbReference type="Proteomes" id="UP001347796"/>
    </source>
</evidence>
<feature type="transmembrane region" description="Helical" evidence="2">
    <location>
        <begin position="498"/>
        <end position="522"/>
    </location>
</feature>
<evidence type="ECO:0000256" key="1">
    <source>
        <dbReference type="SAM" id="MobiDB-lite"/>
    </source>
</evidence>
<sequence>MVLVVFLLCMVLRETISAERDVCVVNRSTETFDCQIYISNCTMSADKLGTIARKDDIKNCSIGPHIDGNINMTCPVNFQNNILPHNISFTSGNCTKNLHGITVFKWMKPNPIGHVELSYGTRRISIQGSMKDELIPSTASREVNIVVEQQITDEDLITRQPIRNKTETTYGIELNTNFYKLHANIDYSVKIIWRVEGSIFWSEPIVHYIKTAQWLPTAAPELLKGAYSVEANDKPQEQTSNQQDNRIALYWQKIPKLRENGPGLEYVIYRIRTDNKELINVILDNNSFQKLSRLNISLEETNKDNETTSLLVYQTAFNSSKISGILRNFQEGDIVMILANNTVGLSNFYSAQRILSTAEAPIQPSTLKVEFINGTHSNLTWKLPHLLSIDHLHFYWCYGIWWKLEGWVECKNQIWNKTVAGQSTPPNLLISSSPSSSSSSYNSHVIDITQEENITCEGCFLHFGISTENKNISSPIIWNTSLSVLQPPSGSSQSDSGVLGALEISLIIGCVAAVIIIVLIVIGVKKYFTRSYDIKIPKDLNVSVRQGIDNVAADLSTESEESNPDSGKGGSVSENDTPIHEYSKLSVAGLIHDKSPNNITKQKCEKSFEDPLSLVQTDSSGLSSQNDKRLSDDSCGEYFVAAMQGQPDHIEMTEISLDKKQMSQESGEKTNRLPSVHHNGNISASQSDDDDDDDRVPHIEVNTSFEEQYNTGYFY</sequence>
<keyword evidence="2" id="KW-1133">Transmembrane helix</keyword>
<protein>
    <submittedName>
        <fullName evidence="4">Uncharacterized protein</fullName>
    </submittedName>
</protein>
<dbReference type="EMBL" id="JAZGQO010000002">
    <property type="protein sequence ID" value="KAK6191481.1"/>
    <property type="molecule type" value="Genomic_DNA"/>
</dbReference>
<accession>A0AAN8QEV5</accession>
<feature type="region of interest" description="Disordered" evidence="1">
    <location>
        <begin position="660"/>
        <end position="703"/>
    </location>
</feature>
<evidence type="ECO:0000313" key="4">
    <source>
        <dbReference type="EMBL" id="KAK6191481.1"/>
    </source>
</evidence>
<evidence type="ECO:0000256" key="3">
    <source>
        <dbReference type="SAM" id="SignalP"/>
    </source>
</evidence>
<evidence type="ECO:0000256" key="2">
    <source>
        <dbReference type="SAM" id="Phobius"/>
    </source>
</evidence>
<keyword evidence="3" id="KW-0732">Signal</keyword>
<name>A0AAN8QEV5_PATCE</name>
<reference evidence="4 5" key="1">
    <citation type="submission" date="2024-01" db="EMBL/GenBank/DDBJ databases">
        <title>The genome of the rayed Mediterranean limpet Patella caerulea (Linnaeus, 1758).</title>
        <authorList>
            <person name="Anh-Thu Weber A."/>
            <person name="Halstead-Nussloch G."/>
        </authorList>
    </citation>
    <scope>NUCLEOTIDE SEQUENCE [LARGE SCALE GENOMIC DNA]</scope>
    <source>
        <strain evidence="4">AATW-2023a</strain>
        <tissue evidence="4">Whole specimen</tissue>
    </source>
</reference>
<dbReference type="Proteomes" id="UP001347796">
    <property type="component" value="Unassembled WGS sequence"/>
</dbReference>
<organism evidence="4 5">
    <name type="scientific">Patella caerulea</name>
    <name type="common">Rayed Mediterranean limpet</name>
    <dbReference type="NCBI Taxonomy" id="87958"/>
    <lineage>
        <taxon>Eukaryota</taxon>
        <taxon>Metazoa</taxon>
        <taxon>Spiralia</taxon>
        <taxon>Lophotrochozoa</taxon>
        <taxon>Mollusca</taxon>
        <taxon>Gastropoda</taxon>
        <taxon>Patellogastropoda</taxon>
        <taxon>Patelloidea</taxon>
        <taxon>Patellidae</taxon>
        <taxon>Patella</taxon>
    </lineage>
</organism>
<keyword evidence="5" id="KW-1185">Reference proteome</keyword>
<comment type="caution">
    <text evidence="4">The sequence shown here is derived from an EMBL/GenBank/DDBJ whole genome shotgun (WGS) entry which is preliminary data.</text>
</comment>
<gene>
    <name evidence="4" type="ORF">SNE40_003158</name>
</gene>
<proteinExistence type="predicted"/>